<dbReference type="OrthoDB" id="426086at2"/>
<sequence length="127" mass="14063">MNSFKPILRLAGVLAAAAITFTPLAAFAQTPQSQSSRTRIVFSAEQQAKFEQLQTRTAAAIDNALTPEQRIQFAAARENGRGFGDIKNLTDAQKAQIQEILQSFNTEIGNLLTPEQKEQIRQNQMEN</sequence>
<dbReference type="RefSeq" id="WP_015185829.1">
    <property type="nucleotide sequence ID" value="NC_019738.1"/>
</dbReference>
<evidence type="ECO:0008006" key="4">
    <source>
        <dbReference type="Google" id="ProtNLM"/>
    </source>
</evidence>
<evidence type="ECO:0000313" key="3">
    <source>
        <dbReference type="Proteomes" id="UP000010471"/>
    </source>
</evidence>
<accession>K9WMR4</accession>
<dbReference type="HOGENOM" id="CLU_1968024_0_0_3"/>
<keyword evidence="1" id="KW-0732">Signal</keyword>
<dbReference type="EMBL" id="CP003630">
    <property type="protein sequence ID" value="AFZ21700.1"/>
    <property type="molecule type" value="Genomic_DNA"/>
</dbReference>
<dbReference type="AlphaFoldDB" id="K9WMR4"/>
<reference evidence="2 3" key="1">
    <citation type="submission" date="2012-06" db="EMBL/GenBank/DDBJ databases">
        <title>Finished chromosome of genome of Microcoleus sp. PCC 7113.</title>
        <authorList>
            <consortium name="US DOE Joint Genome Institute"/>
            <person name="Gugger M."/>
            <person name="Coursin T."/>
            <person name="Rippka R."/>
            <person name="Tandeau De Marsac N."/>
            <person name="Huntemann M."/>
            <person name="Wei C.-L."/>
            <person name="Han J."/>
            <person name="Detter J.C."/>
            <person name="Han C."/>
            <person name="Tapia R."/>
            <person name="Chen A."/>
            <person name="Kyrpides N."/>
            <person name="Mavromatis K."/>
            <person name="Markowitz V."/>
            <person name="Szeto E."/>
            <person name="Ivanova N."/>
            <person name="Pagani I."/>
            <person name="Pati A."/>
            <person name="Goodwin L."/>
            <person name="Nordberg H.P."/>
            <person name="Cantor M.N."/>
            <person name="Hua S.X."/>
            <person name="Woyke T."/>
            <person name="Kerfeld C.A."/>
        </authorList>
    </citation>
    <scope>NUCLEOTIDE SEQUENCE [LARGE SCALE GENOMIC DNA]</scope>
    <source>
        <strain evidence="2 3">PCC 7113</strain>
    </source>
</reference>
<dbReference type="Proteomes" id="UP000010471">
    <property type="component" value="Chromosome"/>
</dbReference>
<dbReference type="eggNOG" id="COG3678">
    <property type="taxonomic scope" value="Bacteria"/>
</dbReference>
<evidence type="ECO:0000256" key="1">
    <source>
        <dbReference type="SAM" id="SignalP"/>
    </source>
</evidence>
<evidence type="ECO:0000313" key="2">
    <source>
        <dbReference type="EMBL" id="AFZ21700.1"/>
    </source>
</evidence>
<protein>
    <recommendedName>
        <fullName evidence="4">P pilus assembly/Cpx signaling pathway, periplasmic inhibitor/zinc-resistance associated protein</fullName>
    </recommendedName>
</protein>
<feature type="chain" id="PRO_5003937382" description="P pilus assembly/Cpx signaling pathway, periplasmic inhibitor/zinc-resistance associated protein" evidence="1">
    <location>
        <begin position="29"/>
        <end position="127"/>
    </location>
</feature>
<proteinExistence type="predicted"/>
<gene>
    <name evidence="2" type="ORF">Mic7113_6106</name>
</gene>
<feature type="signal peptide" evidence="1">
    <location>
        <begin position="1"/>
        <end position="28"/>
    </location>
</feature>
<name>K9WMR4_9CYAN</name>
<dbReference type="KEGG" id="mic:Mic7113_6106"/>
<keyword evidence="3" id="KW-1185">Reference proteome</keyword>
<organism evidence="2 3">
    <name type="scientific">Allocoleopsis franciscana PCC 7113</name>
    <dbReference type="NCBI Taxonomy" id="1173027"/>
    <lineage>
        <taxon>Bacteria</taxon>
        <taxon>Bacillati</taxon>
        <taxon>Cyanobacteriota</taxon>
        <taxon>Cyanophyceae</taxon>
        <taxon>Coleofasciculales</taxon>
        <taxon>Coleofasciculaceae</taxon>
        <taxon>Allocoleopsis</taxon>
        <taxon>Allocoleopsis franciscana</taxon>
    </lineage>
</organism>